<dbReference type="Proteomes" id="UP000499080">
    <property type="component" value="Unassembled WGS sequence"/>
</dbReference>
<evidence type="ECO:0000313" key="2">
    <source>
        <dbReference type="Proteomes" id="UP000499080"/>
    </source>
</evidence>
<sequence length="96" mass="10420">MVISAAPLLTLFRGRGECLMFARQDTGDASAVSSNESGRGKTLKAYRTQLRGNGSIGALCWELEKWRDLFLDKPMESLGANPNEFAHCFNGHVGGS</sequence>
<evidence type="ECO:0000313" key="1">
    <source>
        <dbReference type="EMBL" id="GBN83448.1"/>
    </source>
</evidence>
<proteinExistence type="predicted"/>
<dbReference type="OrthoDB" id="10482489at2759"/>
<dbReference type="EMBL" id="BGPR01019964">
    <property type="protein sequence ID" value="GBN83448.1"/>
    <property type="molecule type" value="Genomic_DNA"/>
</dbReference>
<name>A0A4Y2S5D7_ARAVE</name>
<reference evidence="1 2" key="1">
    <citation type="journal article" date="2019" name="Sci. Rep.">
        <title>Orb-weaving spider Araneus ventricosus genome elucidates the spidroin gene catalogue.</title>
        <authorList>
            <person name="Kono N."/>
            <person name="Nakamura H."/>
            <person name="Ohtoshi R."/>
            <person name="Moran D.A.P."/>
            <person name="Shinohara A."/>
            <person name="Yoshida Y."/>
            <person name="Fujiwara M."/>
            <person name="Mori M."/>
            <person name="Tomita M."/>
            <person name="Arakawa K."/>
        </authorList>
    </citation>
    <scope>NUCLEOTIDE SEQUENCE [LARGE SCALE GENOMIC DNA]</scope>
</reference>
<accession>A0A4Y2S5D7</accession>
<comment type="caution">
    <text evidence="1">The sequence shown here is derived from an EMBL/GenBank/DDBJ whole genome shotgun (WGS) entry which is preliminary data.</text>
</comment>
<protein>
    <submittedName>
        <fullName evidence="1">Uncharacterized protein</fullName>
    </submittedName>
</protein>
<keyword evidence="2" id="KW-1185">Reference proteome</keyword>
<gene>
    <name evidence="1" type="ORF">AVEN_92867_1</name>
</gene>
<organism evidence="1 2">
    <name type="scientific">Araneus ventricosus</name>
    <name type="common">Orbweaver spider</name>
    <name type="synonym">Epeira ventricosa</name>
    <dbReference type="NCBI Taxonomy" id="182803"/>
    <lineage>
        <taxon>Eukaryota</taxon>
        <taxon>Metazoa</taxon>
        <taxon>Ecdysozoa</taxon>
        <taxon>Arthropoda</taxon>
        <taxon>Chelicerata</taxon>
        <taxon>Arachnida</taxon>
        <taxon>Araneae</taxon>
        <taxon>Araneomorphae</taxon>
        <taxon>Entelegynae</taxon>
        <taxon>Araneoidea</taxon>
        <taxon>Araneidae</taxon>
        <taxon>Araneus</taxon>
    </lineage>
</organism>
<dbReference type="AlphaFoldDB" id="A0A4Y2S5D7"/>